<dbReference type="STRING" id="1245528.M3HRQ4"/>
<reference evidence="2 3" key="1">
    <citation type="submission" date="2013-02" db="EMBL/GenBank/DDBJ databases">
        <title>Genome sequence of Candida maltosa Xu316, a potential industrial strain for xylitol and ethanol production.</title>
        <authorList>
            <person name="Yu J."/>
            <person name="Wang Q."/>
            <person name="Geng X."/>
            <person name="Bao W."/>
            <person name="He P."/>
            <person name="Cai J."/>
        </authorList>
    </citation>
    <scope>NUCLEOTIDE SEQUENCE [LARGE SCALE GENOMIC DNA]</scope>
    <source>
        <strain evidence="3">Xu316</strain>
    </source>
</reference>
<dbReference type="PANTHER" id="PTHR47675">
    <property type="entry name" value="MOLYBDOPTERIN BINDING DOMAIN PROTEIN (AFU_ORTHOLOGUE AFUA_5G11210)"/>
    <property type="match status" value="1"/>
</dbReference>
<evidence type="ECO:0000313" key="2">
    <source>
        <dbReference type="EMBL" id="EMG50217.1"/>
    </source>
</evidence>
<dbReference type="InterPro" id="IPR036425">
    <property type="entry name" value="MoaB/Mog-like_dom_sf"/>
</dbReference>
<dbReference type="EMBL" id="AOGT01000340">
    <property type="protein sequence ID" value="EMG50217.1"/>
    <property type="molecule type" value="Genomic_DNA"/>
</dbReference>
<name>M3HRQ4_CANMX</name>
<dbReference type="SMART" id="SM00852">
    <property type="entry name" value="MoCF_biosynth"/>
    <property type="match status" value="1"/>
</dbReference>
<dbReference type="SUPFAM" id="SSF53218">
    <property type="entry name" value="Molybdenum cofactor biosynthesis proteins"/>
    <property type="match status" value="1"/>
</dbReference>
<dbReference type="OrthoDB" id="448496at2759"/>
<accession>M3HRQ4</accession>
<comment type="caution">
    <text evidence="2">The sequence shown here is derived from an EMBL/GenBank/DDBJ whole genome shotgun (WGS) entry which is preliminary data.</text>
</comment>
<keyword evidence="3" id="KW-1185">Reference proteome</keyword>
<dbReference type="GO" id="GO:0047884">
    <property type="term" value="F:FAD diphosphatase activity"/>
    <property type="evidence" value="ECO:0007669"/>
    <property type="project" value="TreeGrafter"/>
</dbReference>
<organism evidence="2 3">
    <name type="scientific">Candida maltosa (strain Xu316)</name>
    <name type="common">Yeast</name>
    <dbReference type="NCBI Taxonomy" id="1245528"/>
    <lineage>
        <taxon>Eukaryota</taxon>
        <taxon>Fungi</taxon>
        <taxon>Dikarya</taxon>
        <taxon>Ascomycota</taxon>
        <taxon>Saccharomycotina</taxon>
        <taxon>Pichiomycetes</taxon>
        <taxon>Debaryomycetaceae</taxon>
        <taxon>Candida/Lodderomyces clade</taxon>
        <taxon>Candida</taxon>
    </lineage>
</organism>
<dbReference type="eggNOG" id="KOG2644">
    <property type="taxonomic scope" value="Eukaryota"/>
</dbReference>
<sequence>MSRILYHTLTQMTKNTVIGKPIRTAGILIIGDEILNGKVQDSNSSNFARYCFTNLSIPLKRIIVCGDDEDDIANSLNVLLKQDNLDLVITSGGLGSTHDDITYKVLSDYFKVDYKLDSEVVDRMHSIRGDYLGKLNKEQLGAFYKMATLPVSTQSNPEVTVDKYFIDEKLWFPIVEINQQVYVLPGVPQLFSQLIKDMEPMLQQRVESLNLTRRYVVTKSGETQLAPFLTSLQEKCDEQYREGVVKLGSYPHMNLHINTISVIGKNLDKDELNWIIKSLIENIGGEAKEITQEQEDENSK</sequence>
<evidence type="ECO:0000259" key="1">
    <source>
        <dbReference type="SMART" id="SM00852"/>
    </source>
</evidence>
<dbReference type="Proteomes" id="UP000011777">
    <property type="component" value="Unassembled WGS sequence"/>
</dbReference>
<feature type="domain" description="MoaB/Mog" evidence="1">
    <location>
        <begin position="26"/>
        <end position="205"/>
    </location>
</feature>
<dbReference type="PANTHER" id="PTHR47675:SF1">
    <property type="entry name" value="MOLYBDOPTERIN BINDING DOMAIN PROTEIN (AFU_ORTHOLOGUE AFUA_5G11210)"/>
    <property type="match status" value="1"/>
</dbReference>
<dbReference type="HOGENOM" id="CLU_030805_0_0_1"/>
<protein>
    <submittedName>
        <fullName evidence="2">Molybdopterin binding protein, putative</fullName>
    </submittedName>
</protein>
<dbReference type="AlphaFoldDB" id="M3HRQ4"/>
<dbReference type="OMA" id="MARMPRG"/>
<evidence type="ECO:0000313" key="3">
    <source>
        <dbReference type="Proteomes" id="UP000011777"/>
    </source>
</evidence>
<dbReference type="InterPro" id="IPR001453">
    <property type="entry name" value="MoaB/Mog_dom"/>
</dbReference>
<dbReference type="GO" id="GO:0042726">
    <property type="term" value="P:flavin-containing compound metabolic process"/>
    <property type="evidence" value="ECO:0007669"/>
    <property type="project" value="TreeGrafter"/>
</dbReference>
<proteinExistence type="predicted"/>
<dbReference type="Gene3D" id="3.40.980.10">
    <property type="entry name" value="MoaB/Mog-like domain"/>
    <property type="match status" value="1"/>
</dbReference>
<dbReference type="Pfam" id="PF00994">
    <property type="entry name" value="MoCF_biosynth"/>
    <property type="match status" value="1"/>
</dbReference>
<gene>
    <name evidence="2" type="ORF">G210_4757</name>
</gene>
<dbReference type="CDD" id="cd00885">
    <property type="entry name" value="cinA"/>
    <property type="match status" value="1"/>
</dbReference>